<dbReference type="GO" id="GO:0003950">
    <property type="term" value="F:NAD+ poly-ADP-ribosyltransferase activity"/>
    <property type="evidence" value="ECO:0007669"/>
    <property type="project" value="InterPro"/>
</dbReference>
<dbReference type="AlphaFoldDB" id="A0A8S2FC57"/>
<organism evidence="2 4">
    <name type="scientific">Didymodactylos carnosus</name>
    <dbReference type="NCBI Taxonomy" id="1234261"/>
    <lineage>
        <taxon>Eukaryota</taxon>
        <taxon>Metazoa</taxon>
        <taxon>Spiralia</taxon>
        <taxon>Gnathifera</taxon>
        <taxon>Rotifera</taxon>
        <taxon>Eurotatoria</taxon>
        <taxon>Bdelloidea</taxon>
        <taxon>Philodinida</taxon>
        <taxon>Philodinidae</taxon>
        <taxon>Didymodactylos</taxon>
    </lineage>
</organism>
<protein>
    <recommendedName>
        <fullName evidence="1">PARP catalytic domain-containing protein</fullName>
    </recommendedName>
</protein>
<dbReference type="InterPro" id="IPR012317">
    <property type="entry name" value="Poly(ADP-ribose)pol_cat_dom"/>
</dbReference>
<feature type="domain" description="PARP catalytic" evidence="1">
    <location>
        <begin position="38"/>
        <end position="250"/>
    </location>
</feature>
<sequence length="251" mass="28746">MCYADVRNGRIYQSSSGGALPSRYKIDRIEYVFNPGRYRMFLGQLESIENRQQQPVFQPTLDEENNCEERERALERLDNLCEQVSHNRRARIVRMWHGCRSSILPNLLSDNNHPIRKFQCFLSDGFAALGTLDDGWYGKAMYFTSSAKYATRYCGENGGCLITCYIALLNPFPVVSPDAPPSLSPTQFRFYGKGNYKNYQCHYVPVSPVRGIGVDTWDYRPPTTGTDDAIYDELAVFQETSILPQVVVRFK</sequence>
<gene>
    <name evidence="2" type="ORF">OVA965_LOCUS33620</name>
    <name evidence="3" type="ORF">TMI583_LOCUS34510</name>
</gene>
<evidence type="ECO:0000313" key="2">
    <source>
        <dbReference type="EMBL" id="CAF1418651.1"/>
    </source>
</evidence>
<dbReference type="EMBL" id="CAJOBA010049099">
    <property type="protein sequence ID" value="CAF4220113.1"/>
    <property type="molecule type" value="Genomic_DNA"/>
</dbReference>
<dbReference type="Proteomes" id="UP000677228">
    <property type="component" value="Unassembled WGS sequence"/>
</dbReference>
<evidence type="ECO:0000259" key="1">
    <source>
        <dbReference type="Pfam" id="PF00644"/>
    </source>
</evidence>
<dbReference type="EMBL" id="CAJNOK010027348">
    <property type="protein sequence ID" value="CAF1418651.1"/>
    <property type="molecule type" value="Genomic_DNA"/>
</dbReference>
<evidence type="ECO:0000313" key="3">
    <source>
        <dbReference type="EMBL" id="CAF4220113.1"/>
    </source>
</evidence>
<proteinExistence type="predicted"/>
<dbReference type="Pfam" id="PF00644">
    <property type="entry name" value="PARP"/>
    <property type="match status" value="1"/>
</dbReference>
<evidence type="ECO:0000313" key="4">
    <source>
        <dbReference type="Proteomes" id="UP000677228"/>
    </source>
</evidence>
<accession>A0A8S2FC57</accession>
<dbReference type="Proteomes" id="UP000682733">
    <property type="component" value="Unassembled WGS sequence"/>
</dbReference>
<dbReference type="Gene3D" id="3.90.228.10">
    <property type="match status" value="1"/>
</dbReference>
<reference evidence="2" key="1">
    <citation type="submission" date="2021-02" db="EMBL/GenBank/DDBJ databases">
        <authorList>
            <person name="Nowell W R."/>
        </authorList>
    </citation>
    <scope>NUCLEOTIDE SEQUENCE</scope>
</reference>
<dbReference type="SUPFAM" id="SSF56399">
    <property type="entry name" value="ADP-ribosylation"/>
    <property type="match status" value="1"/>
</dbReference>
<name>A0A8S2FC57_9BILA</name>
<comment type="caution">
    <text evidence="2">The sequence shown here is derived from an EMBL/GenBank/DDBJ whole genome shotgun (WGS) entry which is preliminary data.</text>
</comment>